<organism evidence="14 15">
    <name type="scientific">Roseomonas elaeocarpi</name>
    <dbReference type="NCBI Taxonomy" id="907779"/>
    <lineage>
        <taxon>Bacteria</taxon>
        <taxon>Pseudomonadati</taxon>
        <taxon>Pseudomonadota</taxon>
        <taxon>Alphaproteobacteria</taxon>
        <taxon>Acetobacterales</taxon>
        <taxon>Roseomonadaceae</taxon>
        <taxon>Roseomonas</taxon>
    </lineage>
</organism>
<dbReference type="Proteomes" id="UP001589865">
    <property type="component" value="Unassembled WGS sequence"/>
</dbReference>
<comment type="similarity">
    <text evidence="1 12">Belongs to the RuvC family.</text>
</comment>
<keyword evidence="9 12" id="KW-0238">DNA-binding</keyword>
<evidence type="ECO:0000256" key="3">
    <source>
        <dbReference type="ARBA" id="ARBA00022722"/>
    </source>
</evidence>
<dbReference type="InterPro" id="IPR012337">
    <property type="entry name" value="RNaseH-like_sf"/>
</dbReference>
<accession>A0ABV6JU08</accession>
<evidence type="ECO:0000256" key="8">
    <source>
        <dbReference type="ARBA" id="ARBA00022842"/>
    </source>
</evidence>
<dbReference type="PROSITE" id="PS01321">
    <property type="entry name" value="RUVC"/>
    <property type="match status" value="1"/>
</dbReference>
<feature type="binding site" evidence="12">
    <location>
        <position position="15"/>
    </location>
    <ligand>
        <name>Mg(2+)</name>
        <dbReference type="ChEBI" id="CHEBI:18420"/>
        <label>1</label>
    </ligand>
</feature>
<comment type="subunit">
    <text evidence="12">Homodimer which binds Holliday junction (HJ) DNA. The HJ becomes 2-fold symmetrical on binding to RuvC with unstacked arms; it has a different conformation from HJ DNA in complex with RuvA. In the full resolvosome a probable DNA-RuvA(4)-RuvB(12)-RuvC(2) complex forms which resolves the HJ.</text>
</comment>
<dbReference type="RefSeq" id="WP_377043813.1">
    <property type="nucleotide sequence ID" value="NZ_JBHLUN010000005.1"/>
</dbReference>
<keyword evidence="3 12" id="KW-0540">Nuclease</keyword>
<keyword evidence="5 12" id="KW-0255">Endonuclease</keyword>
<dbReference type="Gene3D" id="3.30.420.10">
    <property type="entry name" value="Ribonuclease H-like superfamily/Ribonuclease H"/>
    <property type="match status" value="1"/>
</dbReference>
<dbReference type="CDD" id="cd16962">
    <property type="entry name" value="RuvC"/>
    <property type="match status" value="1"/>
</dbReference>
<feature type="active site" evidence="12">
    <location>
        <position position="75"/>
    </location>
</feature>
<comment type="caution">
    <text evidence="14">The sequence shown here is derived from an EMBL/GenBank/DDBJ whole genome shotgun (WGS) entry which is preliminary data.</text>
</comment>
<dbReference type="PANTHER" id="PTHR30194:SF3">
    <property type="entry name" value="CROSSOVER JUNCTION ENDODEOXYRIBONUCLEASE RUVC"/>
    <property type="match status" value="1"/>
</dbReference>
<dbReference type="SUPFAM" id="SSF53098">
    <property type="entry name" value="Ribonuclease H-like"/>
    <property type="match status" value="1"/>
</dbReference>
<protein>
    <recommendedName>
        <fullName evidence="12 13">Crossover junction endodeoxyribonuclease RuvC</fullName>
        <ecNumber evidence="12 13">3.1.21.10</ecNumber>
    </recommendedName>
    <alternativeName>
        <fullName evidence="12">Holliday junction nuclease RuvC</fullName>
    </alternativeName>
    <alternativeName>
        <fullName evidence="12">Holliday junction resolvase RuvC</fullName>
    </alternativeName>
</protein>
<dbReference type="PRINTS" id="PR00696">
    <property type="entry name" value="RSOLVASERUVC"/>
</dbReference>
<keyword evidence="15" id="KW-1185">Reference proteome</keyword>
<keyword evidence="11 12" id="KW-0234">DNA repair</keyword>
<dbReference type="NCBIfam" id="TIGR00228">
    <property type="entry name" value="ruvC"/>
    <property type="match status" value="1"/>
</dbReference>
<feature type="active site" evidence="12">
    <location>
        <position position="15"/>
    </location>
</feature>
<comment type="cofactor">
    <cofactor evidence="12">
        <name>Mg(2+)</name>
        <dbReference type="ChEBI" id="CHEBI:18420"/>
    </cofactor>
    <text evidence="12">Binds 2 Mg(2+) ion per subunit.</text>
</comment>
<keyword evidence="10 12" id="KW-0233">DNA recombination</keyword>
<evidence type="ECO:0000256" key="12">
    <source>
        <dbReference type="HAMAP-Rule" id="MF_00034"/>
    </source>
</evidence>
<dbReference type="Pfam" id="PF02075">
    <property type="entry name" value="RuvC"/>
    <property type="match status" value="1"/>
</dbReference>
<evidence type="ECO:0000256" key="9">
    <source>
        <dbReference type="ARBA" id="ARBA00023125"/>
    </source>
</evidence>
<evidence type="ECO:0000256" key="1">
    <source>
        <dbReference type="ARBA" id="ARBA00009518"/>
    </source>
</evidence>
<evidence type="ECO:0000256" key="11">
    <source>
        <dbReference type="ARBA" id="ARBA00023204"/>
    </source>
</evidence>
<keyword evidence="7 12" id="KW-0378">Hydrolase</keyword>
<dbReference type="InterPro" id="IPR020563">
    <property type="entry name" value="X-over_junc_endoDNase_Mg_BS"/>
</dbReference>
<evidence type="ECO:0000256" key="6">
    <source>
        <dbReference type="ARBA" id="ARBA00022763"/>
    </source>
</evidence>
<keyword evidence="2 12" id="KW-0963">Cytoplasm</keyword>
<sequence length="182" mass="19260">MRVGGTPSVRVLGLDPGLQHTGWGLIESNGSHLRHLADGVVSTTADLPLGERLSQLFRALNTILELHRPDEAAVEHTYVNKNPGAALKLGQARGVVMLVPSMAGLLVGEYQAMEVKRAVVGTGHADKVQVTDMVKRLLPGAVIRRADAADALAVAICHAHHRASRVAVARMANLAVSQPARS</sequence>
<dbReference type="EC" id="3.1.21.10" evidence="12 13"/>
<evidence type="ECO:0000256" key="7">
    <source>
        <dbReference type="ARBA" id="ARBA00022801"/>
    </source>
</evidence>
<evidence type="ECO:0000313" key="14">
    <source>
        <dbReference type="EMBL" id="MFC0408073.1"/>
    </source>
</evidence>
<comment type="subcellular location">
    <subcellularLocation>
        <location evidence="12">Cytoplasm</location>
    </subcellularLocation>
</comment>
<evidence type="ECO:0000256" key="5">
    <source>
        <dbReference type="ARBA" id="ARBA00022759"/>
    </source>
</evidence>
<reference evidence="14 15" key="1">
    <citation type="submission" date="2024-09" db="EMBL/GenBank/DDBJ databases">
        <authorList>
            <person name="Sun Q."/>
            <person name="Mori K."/>
        </authorList>
    </citation>
    <scope>NUCLEOTIDE SEQUENCE [LARGE SCALE GENOMIC DNA]</scope>
    <source>
        <strain evidence="14 15">TBRC 5777</strain>
    </source>
</reference>
<keyword evidence="8 12" id="KW-0460">Magnesium</keyword>
<dbReference type="InterPro" id="IPR036397">
    <property type="entry name" value="RNaseH_sf"/>
</dbReference>
<comment type="function">
    <text evidence="12">The RuvA-RuvB-RuvC complex processes Holliday junction (HJ) DNA during genetic recombination and DNA repair. Endonuclease that resolves HJ intermediates. Cleaves cruciform DNA by making single-stranded nicks across the HJ at symmetrical positions within the homologous arms, yielding a 5'-phosphate and a 3'-hydroxyl group; requires a central core of homology in the junction. The consensus cleavage sequence is 5'-(A/T)TT(C/G)-3'. Cleavage occurs on the 3'-side of the TT dinucleotide at the point of strand exchange. HJ branch migration catalyzed by RuvA-RuvB allows RuvC to scan DNA until it finds its consensus sequence, where it cleaves and resolves the cruciform DNA.</text>
</comment>
<evidence type="ECO:0000256" key="2">
    <source>
        <dbReference type="ARBA" id="ARBA00022490"/>
    </source>
</evidence>
<evidence type="ECO:0000256" key="13">
    <source>
        <dbReference type="NCBIfam" id="TIGR00228"/>
    </source>
</evidence>
<dbReference type="InterPro" id="IPR002176">
    <property type="entry name" value="X-over_junc_endoDNase_RuvC"/>
</dbReference>
<evidence type="ECO:0000256" key="4">
    <source>
        <dbReference type="ARBA" id="ARBA00022723"/>
    </source>
</evidence>
<dbReference type="HAMAP" id="MF_00034">
    <property type="entry name" value="RuvC"/>
    <property type="match status" value="1"/>
</dbReference>
<keyword evidence="4 12" id="KW-0479">Metal-binding</keyword>
<feature type="binding site" evidence="12">
    <location>
        <position position="75"/>
    </location>
    <ligand>
        <name>Mg(2+)</name>
        <dbReference type="ChEBI" id="CHEBI:18420"/>
        <label>2</label>
    </ligand>
</feature>
<evidence type="ECO:0000256" key="10">
    <source>
        <dbReference type="ARBA" id="ARBA00023172"/>
    </source>
</evidence>
<gene>
    <name evidence="12 14" type="primary">ruvC</name>
    <name evidence="14" type="ORF">ACFFGY_07415</name>
</gene>
<dbReference type="PANTHER" id="PTHR30194">
    <property type="entry name" value="CROSSOVER JUNCTION ENDODEOXYRIBONUCLEASE RUVC"/>
    <property type="match status" value="1"/>
</dbReference>
<comment type="catalytic activity">
    <reaction evidence="12">
        <text>Endonucleolytic cleavage at a junction such as a reciprocal single-stranded crossover between two homologous DNA duplexes (Holliday junction).</text>
        <dbReference type="EC" id="3.1.21.10"/>
    </reaction>
</comment>
<feature type="active site" evidence="12">
    <location>
        <position position="147"/>
    </location>
</feature>
<dbReference type="EMBL" id="JBHLUN010000005">
    <property type="protein sequence ID" value="MFC0408073.1"/>
    <property type="molecule type" value="Genomic_DNA"/>
</dbReference>
<feature type="binding site" evidence="12">
    <location>
        <position position="147"/>
    </location>
    <ligand>
        <name>Mg(2+)</name>
        <dbReference type="ChEBI" id="CHEBI:18420"/>
        <label>1</label>
    </ligand>
</feature>
<keyword evidence="6 12" id="KW-0227">DNA damage</keyword>
<name>A0ABV6JU08_9PROT</name>
<evidence type="ECO:0000313" key="15">
    <source>
        <dbReference type="Proteomes" id="UP001589865"/>
    </source>
</evidence>
<proteinExistence type="inferred from homology"/>